<organism evidence="2 3">
    <name type="scientific">Wolfiporia cocos (strain MD-104)</name>
    <name type="common">Brown rot fungus</name>
    <dbReference type="NCBI Taxonomy" id="742152"/>
    <lineage>
        <taxon>Eukaryota</taxon>
        <taxon>Fungi</taxon>
        <taxon>Dikarya</taxon>
        <taxon>Basidiomycota</taxon>
        <taxon>Agaricomycotina</taxon>
        <taxon>Agaricomycetes</taxon>
        <taxon>Polyporales</taxon>
        <taxon>Phaeolaceae</taxon>
        <taxon>Wolfiporia</taxon>
    </lineage>
</organism>
<sequence length="213" mass="23866">MRSNLNLKPPHNSGFICITAFHGGDGFKRNTFHAREPAPGVDWTNIEQKIYQVPQAAASSLRREMETALVPGQMHGLLELEARTPDSSQAQTDVETIRSHLRRELRNAPAAGQPHRPLILKAREPIFSVDSLQPRLRWLLRHALEHLPEAEENVKTCTPDNSQAQTDPEPLKMRDVGQIDGGGDQARGRVRHLGKAPLNHWHDSASQRDPLGY</sequence>
<evidence type="ECO:0000313" key="2">
    <source>
        <dbReference type="EMBL" id="PCH40694.1"/>
    </source>
</evidence>
<reference evidence="2 3" key="1">
    <citation type="journal article" date="2012" name="Science">
        <title>The Paleozoic origin of enzymatic lignin decomposition reconstructed from 31 fungal genomes.</title>
        <authorList>
            <person name="Floudas D."/>
            <person name="Binder M."/>
            <person name="Riley R."/>
            <person name="Barry K."/>
            <person name="Blanchette R.A."/>
            <person name="Henrissat B."/>
            <person name="Martinez A.T."/>
            <person name="Otillar R."/>
            <person name="Spatafora J.W."/>
            <person name="Yadav J.S."/>
            <person name="Aerts A."/>
            <person name="Benoit I."/>
            <person name="Boyd A."/>
            <person name="Carlson A."/>
            <person name="Copeland A."/>
            <person name="Coutinho P.M."/>
            <person name="de Vries R.P."/>
            <person name="Ferreira P."/>
            <person name="Findley K."/>
            <person name="Foster B."/>
            <person name="Gaskell J."/>
            <person name="Glotzer D."/>
            <person name="Gorecki P."/>
            <person name="Heitman J."/>
            <person name="Hesse C."/>
            <person name="Hori C."/>
            <person name="Igarashi K."/>
            <person name="Jurgens J.A."/>
            <person name="Kallen N."/>
            <person name="Kersten P."/>
            <person name="Kohler A."/>
            <person name="Kuees U."/>
            <person name="Kumar T.K.A."/>
            <person name="Kuo A."/>
            <person name="LaButti K."/>
            <person name="Larrondo L.F."/>
            <person name="Lindquist E."/>
            <person name="Ling A."/>
            <person name="Lombard V."/>
            <person name="Lucas S."/>
            <person name="Lundell T."/>
            <person name="Martin R."/>
            <person name="McLaughlin D.J."/>
            <person name="Morgenstern I."/>
            <person name="Morin E."/>
            <person name="Murat C."/>
            <person name="Nagy L.G."/>
            <person name="Nolan M."/>
            <person name="Ohm R.A."/>
            <person name="Patyshakuliyeva A."/>
            <person name="Rokas A."/>
            <person name="Ruiz-Duenas F.J."/>
            <person name="Sabat G."/>
            <person name="Salamov A."/>
            <person name="Samejima M."/>
            <person name="Schmutz J."/>
            <person name="Slot J.C."/>
            <person name="St John F."/>
            <person name="Stenlid J."/>
            <person name="Sun H."/>
            <person name="Sun S."/>
            <person name="Syed K."/>
            <person name="Tsang A."/>
            <person name="Wiebenga A."/>
            <person name="Young D."/>
            <person name="Pisabarro A."/>
            <person name="Eastwood D.C."/>
            <person name="Martin F."/>
            <person name="Cullen D."/>
            <person name="Grigoriev I.V."/>
            <person name="Hibbett D.S."/>
        </authorList>
    </citation>
    <scope>NUCLEOTIDE SEQUENCE [LARGE SCALE GENOMIC DNA]</scope>
    <source>
        <strain evidence="2 3">MD-104</strain>
    </source>
</reference>
<feature type="region of interest" description="Disordered" evidence="1">
    <location>
        <begin position="152"/>
        <end position="188"/>
    </location>
</feature>
<proteinExistence type="predicted"/>
<accession>A0A2H3JVG3</accession>
<protein>
    <submittedName>
        <fullName evidence="2">Uncharacterized protein</fullName>
    </submittedName>
</protein>
<feature type="compositionally biased region" description="Polar residues" evidence="1">
    <location>
        <begin position="155"/>
        <end position="166"/>
    </location>
</feature>
<evidence type="ECO:0000256" key="1">
    <source>
        <dbReference type="SAM" id="MobiDB-lite"/>
    </source>
</evidence>
<evidence type="ECO:0000313" key="3">
    <source>
        <dbReference type="Proteomes" id="UP000218811"/>
    </source>
</evidence>
<dbReference type="Proteomes" id="UP000218811">
    <property type="component" value="Unassembled WGS sequence"/>
</dbReference>
<dbReference type="EMBL" id="KB468113">
    <property type="protein sequence ID" value="PCH40694.1"/>
    <property type="molecule type" value="Genomic_DNA"/>
</dbReference>
<keyword evidence="3" id="KW-1185">Reference proteome</keyword>
<gene>
    <name evidence="2" type="ORF">WOLCODRAFT_162464</name>
</gene>
<name>A0A2H3JVG3_WOLCO</name>
<dbReference type="AlphaFoldDB" id="A0A2H3JVG3"/>
<feature type="region of interest" description="Disordered" evidence="1">
    <location>
        <begin position="194"/>
        <end position="213"/>
    </location>
</feature>